<evidence type="ECO:0000256" key="5">
    <source>
        <dbReference type="ARBA" id="ARBA00023136"/>
    </source>
</evidence>
<evidence type="ECO:0000256" key="1">
    <source>
        <dbReference type="ARBA" id="ARBA00004141"/>
    </source>
</evidence>
<dbReference type="InterPro" id="IPR005226">
    <property type="entry name" value="UPF0014_fam"/>
</dbReference>
<evidence type="ECO:0000256" key="3">
    <source>
        <dbReference type="ARBA" id="ARBA00022692"/>
    </source>
</evidence>
<feature type="transmembrane region" description="Helical" evidence="6">
    <location>
        <begin position="91"/>
        <end position="114"/>
    </location>
</feature>
<reference evidence="8" key="1">
    <citation type="submission" date="2016-11" db="EMBL/GenBank/DDBJ databases">
        <authorList>
            <person name="Varghese N."/>
            <person name="Submissions S."/>
        </authorList>
    </citation>
    <scope>NUCLEOTIDE SEQUENCE [LARGE SCALE GENOMIC DNA]</scope>
    <source>
        <strain evidence="8">DSM 26991</strain>
    </source>
</reference>
<evidence type="ECO:0000313" key="8">
    <source>
        <dbReference type="Proteomes" id="UP000184509"/>
    </source>
</evidence>
<keyword evidence="4 6" id="KW-1133">Transmembrane helix</keyword>
<accession>A0A1M4SUV3</accession>
<feature type="transmembrane region" description="Helical" evidence="6">
    <location>
        <begin position="38"/>
        <end position="58"/>
    </location>
</feature>
<protein>
    <submittedName>
        <fullName evidence="7">Putative ABC transport system permease protein</fullName>
    </submittedName>
</protein>
<feature type="transmembrane region" description="Helical" evidence="6">
    <location>
        <begin position="223"/>
        <end position="244"/>
    </location>
</feature>
<keyword evidence="5 6" id="KW-0472">Membrane</keyword>
<keyword evidence="3 6" id="KW-0812">Transmembrane</keyword>
<name>A0A1M4SUV3_9BACE</name>
<comment type="similarity">
    <text evidence="2">Belongs to the UPF0014 family.</text>
</comment>
<keyword evidence="8" id="KW-1185">Reference proteome</keyword>
<dbReference type="Pfam" id="PF03649">
    <property type="entry name" value="UPF0014"/>
    <property type="match status" value="1"/>
</dbReference>
<proteinExistence type="inferred from homology"/>
<dbReference type="STRING" id="1297750.SAMN05444405_101200"/>
<feature type="transmembrane region" description="Helical" evidence="6">
    <location>
        <begin position="126"/>
        <end position="150"/>
    </location>
</feature>
<dbReference type="EMBL" id="FQTV01000001">
    <property type="protein sequence ID" value="SHE35948.1"/>
    <property type="molecule type" value="Genomic_DNA"/>
</dbReference>
<evidence type="ECO:0000313" key="7">
    <source>
        <dbReference type="EMBL" id="SHE35948.1"/>
    </source>
</evidence>
<comment type="subcellular location">
    <subcellularLocation>
        <location evidence="1">Membrane</location>
        <topology evidence="1">Multi-pass membrane protein</topology>
    </subcellularLocation>
</comment>
<dbReference type="GO" id="GO:0005886">
    <property type="term" value="C:plasma membrane"/>
    <property type="evidence" value="ECO:0007669"/>
    <property type="project" value="TreeGrafter"/>
</dbReference>
<dbReference type="AlphaFoldDB" id="A0A1M4SUV3"/>
<sequence>MGTIDISYENLLIGLLMMGIPMFYLWKFKTGLVKSTLIAVLRMLIQLFLIGVYLKYLFFLNHPLVNFLWVFVMIIVASETAIVRTRLQRKILLIPISIGFFISVVLIGTYFLGLVLQLNNIFNAQYFIPIFGILMGNMLSVNVIGLNTFYSGLQREQQEYYYLLGNGATRQEAQTPFIRQALIKAFSPCIANMAVMGLVALPGTMIGQILGGSSPNVAIKYQMMIVVITFTASMLSIMITISIASRRSFDKFGRLIRVFKESKKNG</sequence>
<dbReference type="PANTHER" id="PTHR30028">
    <property type="entry name" value="UPF0014 INNER MEMBRANE PROTEIN YBBM-RELATED"/>
    <property type="match status" value="1"/>
</dbReference>
<evidence type="ECO:0000256" key="2">
    <source>
        <dbReference type="ARBA" id="ARBA00005268"/>
    </source>
</evidence>
<feature type="transmembrane region" description="Helical" evidence="6">
    <location>
        <begin position="189"/>
        <end position="211"/>
    </location>
</feature>
<organism evidence="7 8">
    <name type="scientific">Bacteroides luti</name>
    <dbReference type="NCBI Taxonomy" id="1297750"/>
    <lineage>
        <taxon>Bacteria</taxon>
        <taxon>Pseudomonadati</taxon>
        <taxon>Bacteroidota</taxon>
        <taxon>Bacteroidia</taxon>
        <taxon>Bacteroidales</taxon>
        <taxon>Bacteroidaceae</taxon>
        <taxon>Bacteroides</taxon>
    </lineage>
</organism>
<dbReference type="RefSeq" id="WP_073398645.1">
    <property type="nucleotide sequence ID" value="NZ_FQTV01000001.1"/>
</dbReference>
<dbReference type="Proteomes" id="UP000184509">
    <property type="component" value="Unassembled WGS sequence"/>
</dbReference>
<evidence type="ECO:0000256" key="6">
    <source>
        <dbReference type="SAM" id="Phobius"/>
    </source>
</evidence>
<evidence type="ECO:0000256" key="4">
    <source>
        <dbReference type="ARBA" id="ARBA00022989"/>
    </source>
</evidence>
<feature type="transmembrane region" description="Helical" evidence="6">
    <location>
        <begin position="64"/>
        <end position="84"/>
    </location>
</feature>
<gene>
    <name evidence="7" type="ORF">SAMN05444405_101200</name>
</gene>
<dbReference type="PANTHER" id="PTHR30028:SF0">
    <property type="entry name" value="PROTEIN ALUMINUM SENSITIVE 3"/>
    <property type="match status" value="1"/>
</dbReference>
<dbReference type="OrthoDB" id="9791807at2"/>
<feature type="transmembrane region" description="Helical" evidence="6">
    <location>
        <begin position="6"/>
        <end position="26"/>
    </location>
</feature>